<evidence type="ECO:0000313" key="3">
    <source>
        <dbReference type="Proteomes" id="UP000595009"/>
    </source>
</evidence>
<dbReference type="AlphaFoldDB" id="A0A7M1NVV9"/>
<gene>
    <name evidence="2" type="ORF">INP94_08220</name>
</gene>
<dbReference type="EMBL" id="CP063120">
    <property type="protein sequence ID" value="QOR16851.1"/>
    <property type="molecule type" value="Genomic_DNA"/>
</dbReference>
<dbReference type="InterPro" id="IPR031856">
    <property type="entry name" value="YdaS_toxin-like"/>
</dbReference>
<dbReference type="CDD" id="cd00093">
    <property type="entry name" value="HTH_XRE"/>
    <property type="match status" value="1"/>
</dbReference>
<dbReference type="SUPFAM" id="SSF47413">
    <property type="entry name" value="lambda repressor-like DNA-binding domains"/>
    <property type="match status" value="1"/>
</dbReference>
<dbReference type="Pfam" id="PF15943">
    <property type="entry name" value="YdaS_toxin"/>
    <property type="match status" value="1"/>
</dbReference>
<evidence type="ECO:0000313" key="2">
    <source>
        <dbReference type="EMBL" id="QOR16851.1"/>
    </source>
</evidence>
<dbReference type="PROSITE" id="PS50943">
    <property type="entry name" value="HTH_CROC1"/>
    <property type="match status" value="1"/>
</dbReference>
<evidence type="ECO:0000259" key="1">
    <source>
        <dbReference type="PROSITE" id="PS50943"/>
    </source>
</evidence>
<accession>A0A7M1NVV9</accession>
<dbReference type="RefSeq" id="WP_197543280.1">
    <property type="nucleotide sequence ID" value="NZ_CP063120.1"/>
</dbReference>
<protein>
    <submittedName>
        <fullName evidence="2">Helix-turn-helix domain-containing protein</fullName>
    </submittedName>
</protein>
<name>A0A7M1NVV9_HAEPA</name>
<dbReference type="InterPro" id="IPR001387">
    <property type="entry name" value="Cro/C1-type_HTH"/>
</dbReference>
<organism evidence="2 3">
    <name type="scientific">Haemophilus parainfluenzae</name>
    <dbReference type="NCBI Taxonomy" id="729"/>
    <lineage>
        <taxon>Bacteria</taxon>
        <taxon>Pseudomonadati</taxon>
        <taxon>Pseudomonadota</taxon>
        <taxon>Gammaproteobacteria</taxon>
        <taxon>Pasteurellales</taxon>
        <taxon>Pasteurellaceae</taxon>
        <taxon>Haemophilus</taxon>
    </lineage>
</organism>
<dbReference type="Gene3D" id="1.10.260.40">
    <property type="entry name" value="lambda repressor-like DNA-binding domains"/>
    <property type="match status" value="1"/>
</dbReference>
<dbReference type="GO" id="GO:0003677">
    <property type="term" value="F:DNA binding"/>
    <property type="evidence" value="ECO:0007669"/>
    <property type="project" value="InterPro"/>
</dbReference>
<reference evidence="2 3" key="1">
    <citation type="submission" date="2020-10" db="EMBL/GenBank/DDBJ databases">
        <title>Genomic diversity and antimicrobial resistance of Haemophilus colonising the airways of young children with cystic fibrosis.</title>
        <authorList>
            <person name="Watts S.C."/>
            <person name="Judd L.M."/>
            <person name="Carzino R."/>
            <person name="Ranganathan S."/>
            <person name="Holt K.E."/>
        </authorList>
    </citation>
    <scope>NUCLEOTIDE SEQUENCE [LARGE SCALE GENOMIC DNA]</scope>
    <source>
        <strain evidence="2 3">M1C137_2</strain>
    </source>
</reference>
<feature type="domain" description="HTH cro/C1-type" evidence="1">
    <location>
        <begin position="15"/>
        <end position="58"/>
    </location>
</feature>
<sequence>MNKGILKAIKKCNGQKELAKKCGVTQMAVSYWLNNKTQPSAEKLALIVLATEFEVKPWEIIPSKAIKQVFTRN</sequence>
<dbReference type="InterPro" id="IPR010982">
    <property type="entry name" value="Lambda_DNA-bd_dom_sf"/>
</dbReference>
<dbReference type="Proteomes" id="UP000595009">
    <property type="component" value="Chromosome"/>
</dbReference>
<dbReference type="SMART" id="SM00530">
    <property type="entry name" value="HTH_XRE"/>
    <property type="match status" value="1"/>
</dbReference>
<proteinExistence type="predicted"/>